<feature type="compositionally biased region" description="Pro residues" evidence="1">
    <location>
        <begin position="550"/>
        <end position="570"/>
    </location>
</feature>
<feature type="transmembrane region" description="Helical" evidence="2">
    <location>
        <begin position="1757"/>
        <end position="1778"/>
    </location>
</feature>
<feature type="compositionally biased region" description="Polar residues" evidence="1">
    <location>
        <begin position="629"/>
        <end position="638"/>
    </location>
</feature>
<dbReference type="VEuPathDB" id="PiroplasmaDB:BOVATA_015890"/>
<evidence type="ECO:0000256" key="1">
    <source>
        <dbReference type="SAM" id="MobiDB-lite"/>
    </source>
</evidence>
<dbReference type="Proteomes" id="UP000236319">
    <property type="component" value="Unassembled WGS sequence"/>
</dbReference>
<feature type="compositionally biased region" description="Low complexity" evidence="1">
    <location>
        <begin position="639"/>
        <end position="650"/>
    </location>
</feature>
<feature type="compositionally biased region" description="Polar residues" evidence="1">
    <location>
        <begin position="584"/>
        <end position="597"/>
    </location>
</feature>
<feature type="compositionally biased region" description="Polar residues" evidence="1">
    <location>
        <begin position="423"/>
        <end position="481"/>
    </location>
</feature>
<dbReference type="OrthoDB" id="6410656at2759"/>
<feature type="compositionally biased region" description="Acidic residues" evidence="1">
    <location>
        <begin position="383"/>
        <end position="402"/>
    </location>
</feature>
<feature type="compositionally biased region" description="Basic and acidic residues" evidence="1">
    <location>
        <begin position="708"/>
        <end position="735"/>
    </location>
</feature>
<feature type="region of interest" description="Disordered" evidence="1">
    <location>
        <begin position="366"/>
        <end position="675"/>
    </location>
</feature>
<dbReference type="EMBL" id="BDSA01000002">
    <property type="protein sequence ID" value="GBE60096.1"/>
    <property type="molecule type" value="Genomic_DNA"/>
</dbReference>
<reference evidence="3 4" key="1">
    <citation type="journal article" date="2017" name="BMC Genomics">
        <title>Whole-genome assembly of Babesia ovata and comparative genomics between closely related pathogens.</title>
        <authorList>
            <person name="Yamagishi J."/>
            <person name="Asada M."/>
            <person name="Hakimi H."/>
            <person name="Tanaka T.Q."/>
            <person name="Sugimoto C."/>
            <person name="Kawazu S."/>
        </authorList>
    </citation>
    <scope>NUCLEOTIDE SEQUENCE [LARGE SCALE GENOMIC DNA]</scope>
    <source>
        <strain evidence="3 4">Miyake</strain>
    </source>
</reference>
<feature type="compositionally biased region" description="Basic and acidic residues" evidence="1">
    <location>
        <begin position="919"/>
        <end position="954"/>
    </location>
</feature>
<gene>
    <name evidence="3" type="ORF">BOVATA_015890</name>
</gene>
<feature type="compositionally biased region" description="Basic and acidic residues" evidence="1">
    <location>
        <begin position="366"/>
        <end position="382"/>
    </location>
</feature>
<comment type="caution">
    <text evidence="3">The sequence shown here is derived from an EMBL/GenBank/DDBJ whole genome shotgun (WGS) entry which is preliminary data.</text>
</comment>
<keyword evidence="2" id="KW-1133">Transmembrane helix</keyword>
<feature type="region of interest" description="Disordered" evidence="1">
    <location>
        <begin position="919"/>
        <end position="961"/>
    </location>
</feature>
<dbReference type="RefSeq" id="XP_028866339.1">
    <property type="nucleotide sequence ID" value="XM_029010506.1"/>
</dbReference>
<evidence type="ECO:0000313" key="3">
    <source>
        <dbReference type="EMBL" id="GBE60096.1"/>
    </source>
</evidence>
<proteinExistence type="predicted"/>
<keyword evidence="2" id="KW-0472">Membrane</keyword>
<protein>
    <submittedName>
        <fullName evidence="3">Ribosome-binding protein 1</fullName>
    </submittedName>
</protein>
<feature type="compositionally biased region" description="Low complexity" evidence="1">
    <location>
        <begin position="608"/>
        <end position="623"/>
    </location>
</feature>
<evidence type="ECO:0000256" key="2">
    <source>
        <dbReference type="SAM" id="Phobius"/>
    </source>
</evidence>
<name>A0A2H6KAT7_9APIC</name>
<keyword evidence="4" id="KW-1185">Reference proteome</keyword>
<keyword evidence="2" id="KW-0812">Transmembrane</keyword>
<feature type="region of interest" description="Disordered" evidence="1">
    <location>
        <begin position="706"/>
        <end position="735"/>
    </location>
</feature>
<dbReference type="GeneID" id="39873866"/>
<organism evidence="3 4">
    <name type="scientific">Babesia ovata</name>
    <dbReference type="NCBI Taxonomy" id="189622"/>
    <lineage>
        <taxon>Eukaryota</taxon>
        <taxon>Sar</taxon>
        <taxon>Alveolata</taxon>
        <taxon>Apicomplexa</taxon>
        <taxon>Aconoidasida</taxon>
        <taxon>Piroplasmida</taxon>
        <taxon>Babesiidae</taxon>
        <taxon>Babesia</taxon>
    </lineage>
</organism>
<sequence>MPPYRGAPAIHASRAPGLLGSWPRRPPLRLCTKPQQSTNNPNTAKKALNALLECIPKLLSALYFLRYQVDDGFKALGGGRWKGDRPGEGPRDGGGQLTTYLLEKSGSTKYGGVIPGGFGRGEFKNRYQGGYPQGSFMATDLQNIMEKYAHRDDIQNYFLDVYSTTAIPPTSGADTPNVANALRLVEDFCRIFGNVKNEEDFKSHLYRKNRCIQWEDLKAHCNKLKDSLGNIFSHNAFSFTGYAREYGKLNKQDIAKKMASWLKKNLGKVKQKMKKIDAFSGVSNLRQLRKGIKSPSSSQSTALQNYFTKQFIPYGFTFYANKYDTRSAPYDLLQRQWDTAIRELKKPEGGLAKLVDILNGEQCRAEEQKRKENQQRQDKNQENVDDQDEEEDEEPEDEELLDSGETVKLHKPGAAKPVATKAEATNPTATKDTEGAQNQGKKSEGAQNQGKKSEGAQNQGEKSEGAQNQGKKVEGAQNQGKDQGGGTLQVSPVTGSAPDPPSVDQGVTGPAGPTGVQHPQGPSGTVDLGYSSTPASQPQNIAVSQQTSPQDPPEPPPPVPPPPAAPPSAPAGPDIPAKPGPPGQGSSADSPSGQKFGSSEAPVPSRPPGFSGSRSGPQGGQQVIKDAALQTSQNAVHDSSSAATTSVTTASGGGPPQYTVQKVARPDPCPGGKMMSLGIPDGKFCVRETKPRFLVGNQKSPADLWKIAQEKQKQRQEQREREAEELKQKEALREKHRQQEQLQNLILSVEGSNVGPPLEGKALPDVSALVAQKRKEAEERWKKMHRKALLQDVQCNALIGNEIHEKNLTHHSNIKAFVTGSEMPDPFLDAQRQKQIDEVFEENQNLVTSKLRDQYNQGLRDAQDRFHESIDEAKKAEEAERQKQLEARRQNIIERLKEQNGERIKAAQAMQDKIKKLAEQKEKDAELRKQEEEKRMAQLKEAEERKKQEEENERKKQKAVAAKHPLMPAPNYYRNQRPHYYDTPEYTSSVMASFADQGGPMLVGYDIPQAPLDGGALPDESRIRSWQEDRSKLKEGYRKILESQQRADDDMKMRIVQSERKQKADAEKWKQDQANVSSLFTVVDVPDAKGVRKVSVPEVLTSIGVPLGHPIKPPKAPSAYMGIRIPPAEKAPPKRITKRPTAIGVAMNKHSPISQATLTSVTPQIADSTIPADLRISSAFRSQAEGNTIFAPNLNSSPIPIEYVEPPPQIRLDVAPAGRPSPRTSDPFTDQLDLHIDVAKPILQDPAHDFDFDDDSTYIQDDTLSDAVAPYKPAISLNVLPPEAEELPPPPTDFDPDLIKPRTVGMCPVPWLTQKPTHDASAGIPETELFPSEAPRTVRDMLVWMAGLQNPKHQETLEKCIHNAFKRDDDVSAILQLPVNGAHIRPKHVIDTIHLAAVFAASVLTSIEPNWRVAVSSVTSTPKESDQSKDPDCCALLCHLRDYAYASHHQLAFLKSQCSREQSQGGWQDCQYGHAVSLNSPLQAFLTDASDFETHFFDPCNLWLKSRVRMGFGENDLPRSHETGKCISTIFTSSCGGNDPLPTLCSYLNCLTRRTPRTTGELVSFFHNFGNSLHKHPSELSRLGSALSNRHDDCPKWDRLETNDLQTIRKFRGFDASKHDNEHPSTLSTLLGCGKKRDYCVGHFTPITYQAYGLYSPSFAYTYLIWTVYLADELHDSLETLYMDFENRVTKCESLNHCDKALPLLYYRGFTPPEGIGQSSLKCSDIISKLQVVLSGKLIADLVTCMDNFFYGIRKPFIYTQVTLWSAAFLLLAHTMLYRLDVLHIRSHLLTTTASHLIDVKALLTHGRKLLSLYDDVDYFDDDPGQLDIT</sequence>
<evidence type="ECO:0000313" key="4">
    <source>
        <dbReference type="Proteomes" id="UP000236319"/>
    </source>
</evidence>
<accession>A0A2H6KAT7</accession>
<feature type="compositionally biased region" description="Polar residues" evidence="1">
    <location>
        <begin position="530"/>
        <end position="549"/>
    </location>
</feature>